<feature type="region of interest" description="Disordered" evidence="1">
    <location>
        <begin position="125"/>
        <end position="151"/>
    </location>
</feature>
<dbReference type="Proteomes" id="UP000826234">
    <property type="component" value="Unassembled WGS sequence"/>
</dbReference>
<feature type="region of interest" description="Disordered" evidence="1">
    <location>
        <begin position="172"/>
        <end position="263"/>
    </location>
</feature>
<comment type="caution">
    <text evidence="2">The sequence shown here is derived from an EMBL/GenBank/DDBJ whole genome shotgun (WGS) entry which is preliminary data.</text>
</comment>
<protein>
    <submittedName>
        <fullName evidence="2">Uncharacterized protein</fullName>
    </submittedName>
</protein>
<feature type="compositionally biased region" description="Basic and acidic residues" evidence="1">
    <location>
        <begin position="246"/>
        <end position="256"/>
    </location>
</feature>
<proteinExistence type="predicted"/>
<evidence type="ECO:0000313" key="3">
    <source>
        <dbReference type="Proteomes" id="UP000826234"/>
    </source>
</evidence>
<keyword evidence="3" id="KW-1185">Reference proteome</keyword>
<dbReference type="EMBL" id="JAIPUX010000953">
    <property type="protein sequence ID" value="KAH0625902.1"/>
    <property type="molecule type" value="Genomic_DNA"/>
</dbReference>
<organism evidence="2 3">
    <name type="scientific">Phrynosoma platyrhinos</name>
    <name type="common">Desert horned lizard</name>
    <dbReference type="NCBI Taxonomy" id="52577"/>
    <lineage>
        <taxon>Eukaryota</taxon>
        <taxon>Metazoa</taxon>
        <taxon>Chordata</taxon>
        <taxon>Craniata</taxon>
        <taxon>Vertebrata</taxon>
        <taxon>Euteleostomi</taxon>
        <taxon>Lepidosauria</taxon>
        <taxon>Squamata</taxon>
        <taxon>Bifurcata</taxon>
        <taxon>Unidentata</taxon>
        <taxon>Episquamata</taxon>
        <taxon>Toxicofera</taxon>
        <taxon>Iguania</taxon>
        <taxon>Phrynosomatidae</taxon>
        <taxon>Phrynosomatinae</taxon>
        <taxon>Phrynosoma</taxon>
    </lineage>
</organism>
<name>A0ABQ7T841_PHRPL</name>
<sequence>MYFIGQDPSNAFCRMRSVSFSPKELSSFAFLPFTNHVSLTEILKIKSKCVSLIEILLAFVPFHRMCFIDRDPEKSKMANKGGERQRDRTLPPASKVPPEAGSCSLGGADGETKPSRFYVQVIREEEREEKWTSGPPRSPPENPPSLSSPEKHAVKTILVDLRPILEKVTECPDLGPEESLEDSPKEGFLSPQIGGYHGEDLLDDGEDPGHGRGHQAGDATRAGPKGQGVPKDLSLPPLRACGLNPEDLKTPKESQPWRKGSTKIWQKSSPALVTLQPKLSAPLFLPKMLPKEHSPLPTRLLLWRLQETTTSDNHLLITQVLSSRREELLAEKG</sequence>
<feature type="region of interest" description="Disordered" evidence="1">
    <location>
        <begin position="74"/>
        <end position="112"/>
    </location>
</feature>
<evidence type="ECO:0000313" key="2">
    <source>
        <dbReference type="EMBL" id="KAH0625902.1"/>
    </source>
</evidence>
<reference evidence="2 3" key="1">
    <citation type="journal article" date="2022" name="Gigascience">
        <title>A chromosome-level genome assembly and annotation of the desert horned lizard, Phrynosoma platyrhinos, provides insight into chromosomal rearrangements among reptiles.</title>
        <authorList>
            <person name="Koochekian N."/>
            <person name="Ascanio A."/>
            <person name="Farleigh K."/>
            <person name="Card D.C."/>
            <person name="Schield D.R."/>
            <person name="Castoe T.A."/>
            <person name="Jezkova T."/>
        </authorList>
    </citation>
    <scope>NUCLEOTIDE SEQUENCE [LARGE SCALE GENOMIC DNA]</scope>
    <source>
        <strain evidence="2">NK-2021</strain>
    </source>
</reference>
<gene>
    <name evidence="2" type="ORF">JD844_034263</name>
</gene>
<accession>A0ABQ7T841</accession>
<evidence type="ECO:0000256" key="1">
    <source>
        <dbReference type="SAM" id="MobiDB-lite"/>
    </source>
</evidence>
<feature type="compositionally biased region" description="Basic and acidic residues" evidence="1">
    <location>
        <begin position="74"/>
        <end position="89"/>
    </location>
</feature>